<dbReference type="KEGG" id="psty:BFS30_01135"/>
<dbReference type="Gene3D" id="2.60.120.380">
    <property type="match status" value="1"/>
</dbReference>
<evidence type="ECO:0000259" key="4">
    <source>
        <dbReference type="Pfam" id="PF18962"/>
    </source>
</evidence>
<sequence>MVLVKLNRALSPRELAKLNPSRQFSPTHFVLSTSALKNLSANVVYRAPANSLWKASDQLNQLLTQNNQQAIKVRFVVKDIRNRVPPFLSKYQPEIDHTYQFVTVLIPLSEIPAVLQEETVLFADIIQKVKEEAVLAKYDQTLNEISTVHALFPDIDGNSVTMSLKERMFDVDDLDLLGKYLPGAVSGSSQIAQHATEMATTAVGRGNSDYKGLGVAPAAKLSSSDVDRSTLPDDLKSFKDLNINIQNHSYGTELESMYGIQAAAYDKQVFESEELVHIFSSGNSGTTTPGSGTYQGLANTANLTGNFKQAKNILVIGGINRENLTEALSSKGPAYDGRVKPDLVSFGEDGTSGAAALSSGASILFEQKYKSLFGKAPSSALLRSILINSADDLGTPQVDYVYGYGKLNAFQALNTLTENRYKTGLISQDQDFNFPIQVPANQKSIKVTLVWNDPPAQVNSAQSIVNHLDLSLTGPSGEITLPWVLSSYPHLDSLKAPAVRKVDELNTVQQVSLENLAPGTYIVHIKGRKVQQAIQSFSIAYSLTVQNSFRWAYPENNDHVIATQENYFRWQSSFPAGKTGKLSVSYDNGTNWTVLNNNAALNKNFYKWPTPDLLTKAVLKMEIDGQAFQSRSFLISKSPQLQIGYNCDDALFFHWAPIANAKGYTIYHLKDQQMVPLAELSDTLAIIRKTSTSSTVFAIAAKGSNFTGLRSRTIDYTLQGISCYTRSFNANVAGDQIELSLSIGTTNNLKKITWEKQVSLNNFIALSEINVLQGKLNYNYTDINPKIGPQWYRVTMETADGRKIQTEVVLVNFLKDGDFTYYPNPVETTINILNGGYEEYVFQLYNMLGQQVFEEKTNGNTQFDISRLTTGLYIGVISRNGRSLKKIKVIKK</sequence>
<keyword evidence="6" id="KW-1185">Reference proteome</keyword>
<comment type="caution">
    <text evidence="2">Lacks conserved residue(s) required for the propagation of feature annotation.</text>
</comment>
<dbReference type="InterPro" id="IPR026444">
    <property type="entry name" value="Secre_tail"/>
</dbReference>
<dbReference type="NCBIfam" id="TIGR04183">
    <property type="entry name" value="Por_Secre_tail"/>
    <property type="match status" value="1"/>
</dbReference>
<dbReference type="SUPFAM" id="SSF52743">
    <property type="entry name" value="Subtilisin-like"/>
    <property type="match status" value="1"/>
</dbReference>
<dbReference type="InterPro" id="IPR036852">
    <property type="entry name" value="Peptidase_S8/S53_dom_sf"/>
</dbReference>
<proteinExistence type="inferred from homology"/>
<reference evidence="5 6" key="1">
    <citation type="submission" date="2016-08" db="EMBL/GenBank/DDBJ databases">
        <authorList>
            <person name="Seilhamer J.J."/>
        </authorList>
    </citation>
    <scope>NUCLEOTIDE SEQUENCE [LARGE SCALE GENOMIC DNA]</scope>
    <source>
        <strain evidence="5 6">DX4</strain>
    </source>
</reference>
<dbReference type="PANTHER" id="PTHR43399:SF4">
    <property type="entry name" value="CELL WALL-ASSOCIATED PROTEASE"/>
    <property type="match status" value="1"/>
</dbReference>
<dbReference type="GO" id="GO:0004252">
    <property type="term" value="F:serine-type endopeptidase activity"/>
    <property type="evidence" value="ECO:0007669"/>
    <property type="project" value="InterPro"/>
</dbReference>
<evidence type="ECO:0000256" key="2">
    <source>
        <dbReference type="PROSITE-ProRule" id="PRU01240"/>
    </source>
</evidence>
<name>A0A1D7QB25_9SPHI</name>
<organism evidence="5 6">
    <name type="scientific">Pedobacter steynii</name>
    <dbReference type="NCBI Taxonomy" id="430522"/>
    <lineage>
        <taxon>Bacteria</taxon>
        <taxon>Pseudomonadati</taxon>
        <taxon>Bacteroidota</taxon>
        <taxon>Sphingobacteriia</taxon>
        <taxon>Sphingobacteriales</taxon>
        <taxon>Sphingobacteriaceae</taxon>
        <taxon>Pedobacter</taxon>
    </lineage>
</organism>
<dbReference type="Proteomes" id="UP000094313">
    <property type="component" value="Chromosome"/>
</dbReference>
<evidence type="ECO:0000313" key="5">
    <source>
        <dbReference type="EMBL" id="AOM75896.1"/>
    </source>
</evidence>
<accession>A0A1D7QB25</accession>
<dbReference type="InterPro" id="IPR051048">
    <property type="entry name" value="Peptidase_S8/S53_subtilisin"/>
</dbReference>
<evidence type="ECO:0008006" key="7">
    <source>
        <dbReference type="Google" id="ProtNLM"/>
    </source>
</evidence>
<dbReference type="EMBL" id="CP017141">
    <property type="protein sequence ID" value="AOM75896.1"/>
    <property type="molecule type" value="Genomic_DNA"/>
</dbReference>
<evidence type="ECO:0000256" key="1">
    <source>
        <dbReference type="ARBA" id="ARBA00011073"/>
    </source>
</evidence>
<dbReference type="GO" id="GO:0006508">
    <property type="term" value="P:proteolysis"/>
    <property type="evidence" value="ECO:0007669"/>
    <property type="project" value="InterPro"/>
</dbReference>
<feature type="domain" description="Peptidase S8/S53" evidence="3">
    <location>
        <begin position="191"/>
        <end position="405"/>
    </location>
</feature>
<dbReference type="Pfam" id="PF18962">
    <property type="entry name" value="Por_Secre_tail"/>
    <property type="match status" value="1"/>
</dbReference>
<protein>
    <recommendedName>
        <fullName evidence="7">Por secretion system C-terminal sorting domain-containing protein</fullName>
    </recommendedName>
</protein>
<dbReference type="Pfam" id="PF00082">
    <property type="entry name" value="Peptidase_S8"/>
    <property type="match status" value="1"/>
</dbReference>
<dbReference type="AlphaFoldDB" id="A0A1D7QB25"/>
<evidence type="ECO:0000313" key="6">
    <source>
        <dbReference type="Proteomes" id="UP000094313"/>
    </source>
</evidence>
<dbReference type="InterPro" id="IPR000209">
    <property type="entry name" value="Peptidase_S8/S53_dom"/>
</dbReference>
<dbReference type="PROSITE" id="PS51892">
    <property type="entry name" value="SUBTILASE"/>
    <property type="match status" value="1"/>
</dbReference>
<dbReference type="Gene3D" id="3.40.50.200">
    <property type="entry name" value="Peptidase S8/S53 domain"/>
    <property type="match status" value="1"/>
</dbReference>
<evidence type="ECO:0000259" key="3">
    <source>
        <dbReference type="Pfam" id="PF00082"/>
    </source>
</evidence>
<feature type="domain" description="Secretion system C-terminal sorting" evidence="4">
    <location>
        <begin position="822"/>
        <end position="889"/>
    </location>
</feature>
<dbReference type="PANTHER" id="PTHR43399">
    <property type="entry name" value="SUBTILISIN-RELATED"/>
    <property type="match status" value="1"/>
</dbReference>
<comment type="similarity">
    <text evidence="1 2">Belongs to the peptidase S8 family.</text>
</comment>
<gene>
    <name evidence="5" type="ORF">BFS30_01135</name>
</gene>